<dbReference type="Gene3D" id="3.30.70.330">
    <property type="match status" value="2"/>
</dbReference>
<keyword evidence="6" id="KW-1185">Reference proteome</keyword>
<gene>
    <name evidence="5" type="ORF">MAR_002369</name>
</gene>
<evidence type="ECO:0000256" key="2">
    <source>
        <dbReference type="PROSITE-ProRule" id="PRU00176"/>
    </source>
</evidence>
<feature type="compositionally biased region" description="Basic and acidic residues" evidence="3">
    <location>
        <begin position="154"/>
        <end position="163"/>
    </location>
</feature>
<dbReference type="PANTHER" id="PTHR23003:SF51">
    <property type="entry name" value="SERINE-ARGININE PROTEIN 55"/>
    <property type="match status" value="1"/>
</dbReference>
<evidence type="ECO:0000256" key="1">
    <source>
        <dbReference type="ARBA" id="ARBA00022884"/>
    </source>
</evidence>
<feature type="region of interest" description="Disordered" evidence="3">
    <location>
        <begin position="366"/>
        <end position="389"/>
    </location>
</feature>
<dbReference type="Proteomes" id="UP001164746">
    <property type="component" value="Chromosome 11"/>
</dbReference>
<evidence type="ECO:0000256" key="3">
    <source>
        <dbReference type="SAM" id="MobiDB-lite"/>
    </source>
</evidence>
<organism evidence="5 6">
    <name type="scientific">Mya arenaria</name>
    <name type="common">Soft-shell clam</name>
    <dbReference type="NCBI Taxonomy" id="6604"/>
    <lineage>
        <taxon>Eukaryota</taxon>
        <taxon>Metazoa</taxon>
        <taxon>Spiralia</taxon>
        <taxon>Lophotrochozoa</taxon>
        <taxon>Mollusca</taxon>
        <taxon>Bivalvia</taxon>
        <taxon>Autobranchia</taxon>
        <taxon>Heteroconchia</taxon>
        <taxon>Euheterodonta</taxon>
        <taxon>Imparidentia</taxon>
        <taxon>Neoheterodontei</taxon>
        <taxon>Myida</taxon>
        <taxon>Myoidea</taxon>
        <taxon>Myidae</taxon>
        <taxon>Mya</taxon>
    </lineage>
</organism>
<feature type="compositionally biased region" description="Basic residues" evidence="3">
    <location>
        <begin position="373"/>
        <end position="389"/>
    </location>
</feature>
<proteinExistence type="predicted"/>
<evidence type="ECO:0000259" key="4">
    <source>
        <dbReference type="PROSITE" id="PS50102"/>
    </source>
</evidence>
<dbReference type="PANTHER" id="PTHR23003">
    <property type="entry name" value="RNA RECOGNITION MOTIF RRM DOMAIN CONTAINING PROTEIN"/>
    <property type="match status" value="1"/>
</dbReference>
<dbReference type="SUPFAM" id="SSF54928">
    <property type="entry name" value="RNA-binding domain, RBD"/>
    <property type="match status" value="1"/>
</dbReference>
<evidence type="ECO:0000313" key="5">
    <source>
        <dbReference type="EMBL" id="WAR20531.1"/>
    </source>
</evidence>
<dbReference type="SMART" id="SM00360">
    <property type="entry name" value="RRM"/>
    <property type="match status" value="1"/>
</dbReference>
<keyword evidence="1 2" id="KW-0694">RNA-binding</keyword>
<name>A0ABY7FMT3_MYAAR</name>
<feature type="region of interest" description="Disordered" evidence="3">
    <location>
        <begin position="184"/>
        <end position="209"/>
    </location>
</feature>
<dbReference type="InterPro" id="IPR035979">
    <property type="entry name" value="RBD_domain_sf"/>
</dbReference>
<dbReference type="InterPro" id="IPR050374">
    <property type="entry name" value="RRT5_SRSF_SR"/>
</dbReference>
<feature type="region of interest" description="Disordered" evidence="3">
    <location>
        <begin position="127"/>
        <end position="163"/>
    </location>
</feature>
<dbReference type="InterPro" id="IPR012677">
    <property type="entry name" value="Nucleotide-bd_a/b_plait_sf"/>
</dbReference>
<dbReference type="Pfam" id="PF00076">
    <property type="entry name" value="RRM_1"/>
    <property type="match status" value="1"/>
</dbReference>
<feature type="compositionally biased region" description="Basic and acidic residues" evidence="3">
    <location>
        <begin position="127"/>
        <end position="142"/>
    </location>
</feature>
<feature type="region of interest" description="Disordered" evidence="3">
    <location>
        <begin position="294"/>
        <end position="343"/>
    </location>
</feature>
<reference evidence="5" key="1">
    <citation type="submission" date="2022-11" db="EMBL/GenBank/DDBJ databases">
        <title>Centuries of genome instability and evolution in soft-shell clam transmissible cancer (bioRxiv).</title>
        <authorList>
            <person name="Hart S.F.M."/>
            <person name="Yonemitsu M.A."/>
            <person name="Giersch R.M."/>
            <person name="Beal B.F."/>
            <person name="Arriagada G."/>
            <person name="Davis B.W."/>
            <person name="Ostrander E.A."/>
            <person name="Goff S.P."/>
            <person name="Metzger M.J."/>
        </authorList>
    </citation>
    <scope>NUCLEOTIDE SEQUENCE</scope>
    <source>
        <strain evidence="5">MELC-2E11</strain>
        <tissue evidence="5">Siphon/mantle</tissue>
    </source>
</reference>
<dbReference type="PROSITE" id="PS50102">
    <property type="entry name" value="RRM"/>
    <property type="match status" value="1"/>
</dbReference>
<accession>A0ABY7FMT3</accession>
<dbReference type="EMBL" id="CP111022">
    <property type="protein sequence ID" value="WAR20531.1"/>
    <property type="molecule type" value="Genomic_DNA"/>
</dbReference>
<dbReference type="CDD" id="cd12337">
    <property type="entry name" value="RRM1_SRSF4_like"/>
    <property type="match status" value="1"/>
</dbReference>
<protein>
    <submittedName>
        <fullName evidence="5">SRSF6-like protein</fullName>
    </submittedName>
</protein>
<feature type="domain" description="RRM" evidence="4">
    <location>
        <begin position="53"/>
        <end position="133"/>
    </location>
</feature>
<sequence>MADKVMRSLVMAVARGKYNLSHDFPLTTQARRFLEYSNVISKRLNSKIYVRLAVVFVRSRKEEQWGQEYTLGIYHITLENVMWNGYGKLRDVMLKNGYGFVEFEDNRDADDAVYELNGKELCGERISIEHARGTPRGSDRYNDFPPPRRGGGGGRDRYGPPTRTDNRLIVENLSSRVSWQPCSLPHKGMLNERPDSGRLPRDQGQGHMLRTIPSTTRTPITHNLAIKEHTHEHVACEVLDLSEMVELNASQIVEFMSYNDLRRAIDKLDGTEINSRRRHDLDPVPEVAVVHAPADIGHDPAPGHAGEGLAPNLSPDRAPNPSQGHAPGGQGHTHDQGRAAGAGQKVCQRASLRVAANQEVNRAVNRAASHAQRVQKRKEKSQNHRRRRKRWLNLKKISRNRCHTTRLVQGFVCRGVVCLEEIIVVTYVATRCIRQVTLSSIILQVYCVEVFFLSDLILNSLLTVVVLITF</sequence>
<dbReference type="InterPro" id="IPR000504">
    <property type="entry name" value="RRM_dom"/>
</dbReference>
<evidence type="ECO:0000313" key="6">
    <source>
        <dbReference type="Proteomes" id="UP001164746"/>
    </source>
</evidence>
<feature type="compositionally biased region" description="Basic and acidic residues" evidence="3">
    <location>
        <begin position="189"/>
        <end position="201"/>
    </location>
</feature>